<dbReference type="InterPro" id="IPR013762">
    <property type="entry name" value="Integrase-like_cat_sf"/>
</dbReference>
<comment type="similarity">
    <text evidence="1">Belongs to the 'phage' integrase family.</text>
</comment>
<dbReference type="GO" id="GO:0006310">
    <property type="term" value="P:DNA recombination"/>
    <property type="evidence" value="ECO:0007669"/>
    <property type="project" value="UniProtKB-KW"/>
</dbReference>
<keyword evidence="2" id="KW-0238">DNA-binding</keyword>
<comment type="caution">
    <text evidence="5">The sequence shown here is derived from an EMBL/GenBank/DDBJ whole genome shotgun (WGS) entry which is preliminary data.</text>
</comment>
<keyword evidence="3" id="KW-0233">DNA recombination</keyword>
<dbReference type="InterPro" id="IPR025269">
    <property type="entry name" value="SAM-like_dom"/>
</dbReference>
<dbReference type="OrthoDB" id="892893at2"/>
<dbReference type="InterPro" id="IPR050090">
    <property type="entry name" value="Tyrosine_recombinase_XerCD"/>
</dbReference>
<dbReference type="AlphaFoldDB" id="A0A318UBR5"/>
<dbReference type="InterPro" id="IPR010998">
    <property type="entry name" value="Integrase_recombinase_N"/>
</dbReference>
<dbReference type="Pfam" id="PF13102">
    <property type="entry name" value="Phage_int_SAM_5"/>
    <property type="match status" value="1"/>
</dbReference>
<dbReference type="Pfam" id="PF00589">
    <property type="entry name" value="Phage_integrase"/>
    <property type="match status" value="1"/>
</dbReference>
<dbReference type="RefSeq" id="WP_078794938.1">
    <property type="nucleotide sequence ID" value="NZ_QKLU01000007.1"/>
</dbReference>
<dbReference type="InterPro" id="IPR002104">
    <property type="entry name" value="Integrase_catalytic"/>
</dbReference>
<feature type="domain" description="Tyr recombinase" evidence="4">
    <location>
        <begin position="224"/>
        <end position="399"/>
    </location>
</feature>
<evidence type="ECO:0000256" key="3">
    <source>
        <dbReference type="ARBA" id="ARBA00023172"/>
    </source>
</evidence>
<dbReference type="Proteomes" id="UP000248198">
    <property type="component" value="Unassembled WGS sequence"/>
</dbReference>
<gene>
    <name evidence="5" type="ORF">B0O44_1077</name>
</gene>
<dbReference type="PANTHER" id="PTHR30349">
    <property type="entry name" value="PHAGE INTEGRASE-RELATED"/>
    <property type="match status" value="1"/>
</dbReference>
<dbReference type="InterPro" id="IPR011010">
    <property type="entry name" value="DNA_brk_join_enz"/>
</dbReference>
<dbReference type="PANTHER" id="PTHR30349:SF64">
    <property type="entry name" value="PROPHAGE INTEGRASE INTD-RELATED"/>
    <property type="match status" value="1"/>
</dbReference>
<dbReference type="PROSITE" id="PS51898">
    <property type="entry name" value="TYR_RECOMBINASE"/>
    <property type="match status" value="1"/>
</dbReference>
<sequence length="442" mass="50975">MEQSKRSTFKLLFYLKKNEPKKNGAVAIMGRITIDGKPASFSTKLEIHPDNWDLKHGRVLGKSTQAQSTNKKLDDVRLRIDKHYEELLKYDGFASAQKLKLAFLGVGVMEEAILKVFQAHNDDFAKMVAKKERSQSTYDKYKVVYNHLSEFIQLRYLRTDMAFKELTSDFIREFDFYLRIDKECTHNTVWVYTMPVLRMVELAMKKGMIRNNPFEDYEITMKETDRGFLLKEDVEKIMLCSLPKPKYELVRDLFIFSCFTGLSYADIKKLKRSNIQNFFDGHQWIISRRKKTDVSSNVRLLEIPKKIIEKYLGTTKDEFVFPIPSNATCNAHVLKITEAAGVVTEQKVTFHTARHTFATMILTAGASLESVQKMMGHTNITTTQIYAKILNEKVGMDMDIVARNLKAMEVSFSAMQTEPVSQEEIISNAVIVMDKEELEIAI</sequence>
<accession>A0A318UBR5</accession>
<proteinExistence type="inferred from homology"/>
<evidence type="ECO:0000256" key="2">
    <source>
        <dbReference type="ARBA" id="ARBA00023125"/>
    </source>
</evidence>
<keyword evidence="6" id="KW-1185">Reference proteome</keyword>
<evidence type="ECO:0000313" key="5">
    <source>
        <dbReference type="EMBL" id="PYF71392.1"/>
    </source>
</evidence>
<evidence type="ECO:0000259" key="4">
    <source>
        <dbReference type="PROSITE" id="PS51898"/>
    </source>
</evidence>
<dbReference type="EMBL" id="QKLU01000007">
    <property type="protein sequence ID" value="PYF71392.1"/>
    <property type="molecule type" value="Genomic_DNA"/>
</dbReference>
<evidence type="ECO:0000313" key="6">
    <source>
        <dbReference type="Proteomes" id="UP000248198"/>
    </source>
</evidence>
<reference evidence="5 6" key="1">
    <citation type="submission" date="2018-06" db="EMBL/GenBank/DDBJ databases">
        <title>Genomic Encyclopedia of Archaeal and Bacterial Type Strains, Phase II (KMG-II): from individual species to whole genera.</title>
        <authorList>
            <person name="Goeker M."/>
        </authorList>
    </citation>
    <scope>NUCLEOTIDE SEQUENCE [LARGE SCALE GENOMIC DNA]</scope>
    <source>
        <strain evidence="5 6">DSM 27372</strain>
    </source>
</reference>
<dbReference type="GO" id="GO:0003677">
    <property type="term" value="F:DNA binding"/>
    <property type="evidence" value="ECO:0007669"/>
    <property type="project" value="UniProtKB-KW"/>
</dbReference>
<evidence type="ECO:0000256" key="1">
    <source>
        <dbReference type="ARBA" id="ARBA00008857"/>
    </source>
</evidence>
<dbReference type="GO" id="GO:0015074">
    <property type="term" value="P:DNA integration"/>
    <property type="evidence" value="ECO:0007669"/>
    <property type="project" value="InterPro"/>
</dbReference>
<protein>
    <submittedName>
        <fullName evidence="5">Site-specific recombinase XerD</fullName>
    </submittedName>
</protein>
<dbReference type="Gene3D" id="1.10.443.10">
    <property type="entry name" value="Intergrase catalytic core"/>
    <property type="match status" value="1"/>
</dbReference>
<dbReference type="Gene3D" id="1.10.150.130">
    <property type="match status" value="1"/>
</dbReference>
<name>A0A318UBR5_9SPHI</name>
<dbReference type="InterPro" id="IPR035386">
    <property type="entry name" value="Arm-DNA-bind_5"/>
</dbReference>
<organism evidence="5 6">
    <name type="scientific">Pedobacter nutrimenti</name>
    <dbReference type="NCBI Taxonomy" id="1241337"/>
    <lineage>
        <taxon>Bacteria</taxon>
        <taxon>Pseudomonadati</taxon>
        <taxon>Bacteroidota</taxon>
        <taxon>Sphingobacteriia</taxon>
        <taxon>Sphingobacteriales</taxon>
        <taxon>Sphingobacteriaceae</taxon>
        <taxon>Pedobacter</taxon>
    </lineage>
</organism>
<dbReference type="CDD" id="cd01185">
    <property type="entry name" value="INTN1_C_like"/>
    <property type="match status" value="1"/>
</dbReference>
<dbReference type="Pfam" id="PF17293">
    <property type="entry name" value="Arm-DNA-bind_5"/>
    <property type="match status" value="1"/>
</dbReference>
<dbReference type="SUPFAM" id="SSF56349">
    <property type="entry name" value="DNA breaking-rejoining enzymes"/>
    <property type="match status" value="1"/>
</dbReference>